<dbReference type="EnsemblPlants" id="MELO3C016256.2.1">
    <property type="protein sequence ID" value="MELO3C016256.2.1"/>
    <property type="gene ID" value="MELO3C016256.2"/>
</dbReference>
<evidence type="ECO:0000256" key="1">
    <source>
        <dbReference type="SAM" id="MobiDB-lite"/>
    </source>
</evidence>
<sequence length="109" mass="12239">MHITLSFNIIHQLTSKHQMASNILLNTFLLIFILIFISSLNYSEGVHGMSLKEGLNEEHNNPCGQMRIGRKGKVMRKILGNEEGILMDYNEPSANPSHEPRRGTPGGRP</sequence>
<feature type="region of interest" description="Disordered" evidence="1">
    <location>
        <begin position="87"/>
        <end position="109"/>
    </location>
</feature>
<proteinExistence type="predicted"/>
<evidence type="ECO:0000313" key="3">
    <source>
        <dbReference type="EnsemblPlants" id="MELO3C016256.2.1"/>
    </source>
</evidence>
<feature type="transmembrane region" description="Helical" evidence="2">
    <location>
        <begin position="23"/>
        <end position="42"/>
    </location>
</feature>
<keyword evidence="2" id="KW-0812">Transmembrane</keyword>
<dbReference type="Gramene" id="MELO3C016256.2.1">
    <property type="protein sequence ID" value="MELO3C016256.2.1"/>
    <property type="gene ID" value="MELO3C016256.2"/>
</dbReference>
<organism evidence="3">
    <name type="scientific">Cucumis melo</name>
    <name type="common">Muskmelon</name>
    <dbReference type="NCBI Taxonomy" id="3656"/>
    <lineage>
        <taxon>Eukaryota</taxon>
        <taxon>Viridiplantae</taxon>
        <taxon>Streptophyta</taxon>
        <taxon>Embryophyta</taxon>
        <taxon>Tracheophyta</taxon>
        <taxon>Spermatophyta</taxon>
        <taxon>Magnoliopsida</taxon>
        <taxon>eudicotyledons</taxon>
        <taxon>Gunneridae</taxon>
        <taxon>Pentapetalae</taxon>
        <taxon>rosids</taxon>
        <taxon>fabids</taxon>
        <taxon>Cucurbitales</taxon>
        <taxon>Cucurbitaceae</taxon>
        <taxon>Benincaseae</taxon>
        <taxon>Cucumis</taxon>
    </lineage>
</organism>
<accession>A0A9I9DC55</accession>
<name>A0A9I9DC55_CUCME</name>
<dbReference type="AlphaFoldDB" id="A0A9I9DC55"/>
<evidence type="ECO:0000256" key="2">
    <source>
        <dbReference type="SAM" id="Phobius"/>
    </source>
</evidence>
<keyword evidence="2" id="KW-1133">Transmembrane helix</keyword>
<reference evidence="3" key="1">
    <citation type="submission" date="2023-03" db="UniProtKB">
        <authorList>
            <consortium name="EnsemblPlants"/>
        </authorList>
    </citation>
    <scope>IDENTIFICATION</scope>
</reference>
<protein>
    <submittedName>
        <fullName evidence="3">Uncharacterized protein</fullName>
    </submittedName>
</protein>
<keyword evidence="2" id="KW-0472">Membrane</keyword>